<sequence>MSVTTDVRREKLRLPKFQSFPVLLLALVSFLVSPTESIPVEPQCPQFCYCADNFVTCTDFSFLDLSMIPRSADTLVLTNGDVEEIPPAFLATAPNLQILEMNSVHTRVLRGHAFIGKLKQ</sequence>
<evidence type="ECO:0000313" key="3">
    <source>
        <dbReference type="Proteomes" id="UP000762676"/>
    </source>
</evidence>
<evidence type="ECO:0000256" key="1">
    <source>
        <dbReference type="SAM" id="SignalP"/>
    </source>
</evidence>
<keyword evidence="3" id="KW-1185">Reference proteome</keyword>
<protein>
    <submittedName>
        <fullName evidence="2">SLIT protein</fullName>
    </submittedName>
</protein>
<dbReference type="InterPro" id="IPR032675">
    <property type="entry name" value="LRR_dom_sf"/>
</dbReference>
<dbReference type="Proteomes" id="UP000762676">
    <property type="component" value="Unassembled WGS sequence"/>
</dbReference>
<keyword evidence="1" id="KW-0732">Signal</keyword>
<dbReference type="EMBL" id="BMAT01005803">
    <property type="protein sequence ID" value="GFR99906.1"/>
    <property type="molecule type" value="Genomic_DNA"/>
</dbReference>
<evidence type="ECO:0000313" key="2">
    <source>
        <dbReference type="EMBL" id="GFR99906.1"/>
    </source>
</evidence>
<dbReference type="AlphaFoldDB" id="A0AAV4HT04"/>
<dbReference type="Gene3D" id="3.80.10.10">
    <property type="entry name" value="Ribonuclease Inhibitor"/>
    <property type="match status" value="1"/>
</dbReference>
<reference evidence="2 3" key="1">
    <citation type="journal article" date="2021" name="Elife">
        <title>Chloroplast acquisition without the gene transfer in kleptoplastic sea slugs, Plakobranchus ocellatus.</title>
        <authorList>
            <person name="Maeda T."/>
            <person name="Takahashi S."/>
            <person name="Yoshida T."/>
            <person name="Shimamura S."/>
            <person name="Takaki Y."/>
            <person name="Nagai Y."/>
            <person name="Toyoda A."/>
            <person name="Suzuki Y."/>
            <person name="Arimoto A."/>
            <person name="Ishii H."/>
            <person name="Satoh N."/>
            <person name="Nishiyama T."/>
            <person name="Hasebe M."/>
            <person name="Maruyama T."/>
            <person name="Minagawa J."/>
            <person name="Obokata J."/>
            <person name="Shigenobu S."/>
        </authorList>
    </citation>
    <scope>NUCLEOTIDE SEQUENCE [LARGE SCALE GENOMIC DNA]</scope>
</reference>
<accession>A0AAV4HT04</accession>
<gene>
    <name evidence="2" type="ORF">ElyMa_002803100</name>
</gene>
<name>A0AAV4HT04_9GAST</name>
<comment type="caution">
    <text evidence="2">The sequence shown here is derived from an EMBL/GenBank/DDBJ whole genome shotgun (WGS) entry which is preliminary data.</text>
</comment>
<organism evidence="2 3">
    <name type="scientific">Elysia marginata</name>
    <dbReference type="NCBI Taxonomy" id="1093978"/>
    <lineage>
        <taxon>Eukaryota</taxon>
        <taxon>Metazoa</taxon>
        <taxon>Spiralia</taxon>
        <taxon>Lophotrochozoa</taxon>
        <taxon>Mollusca</taxon>
        <taxon>Gastropoda</taxon>
        <taxon>Heterobranchia</taxon>
        <taxon>Euthyneura</taxon>
        <taxon>Panpulmonata</taxon>
        <taxon>Sacoglossa</taxon>
        <taxon>Placobranchoidea</taxon>
        <taxon>Plakobranchidae</taxon>
        <taxon>Elysia</taxon>
    </lineage>
</organism>
<proteinExistence type="predicted"/>
<feature type="chain" id="PRO_5043439132" evidence="1">
    <location>
        <begin position="38"/>
        <end position="120"/>
    </location>
</feature>
<feature type="signal peptide" evidence="1">
    <location>
        <begin position="1"/>
        <end position="37"/>
    </location>
</feature>